<evidence type="ECO:0000256" key="1">
    <source>
        <dbReference type="SAM" id="Phobius"/>
    </source>
</evidence>
<feature type="transmembrane region" description="Helical" evidence="1">
    <location>
        <begin position="23"/>
        <end position="43"/>
    </location>
</feature>
<name>A0A8S1WT56_PAROT</name>
<proteinExistence type="predicted"/>
<protein>
    <recommendedName>
        <fullName evidence="4">Transmembrane protein</fullName>
    </recommendedName>
</protein>
<evidence type="ECO:0000313" key="3">
    <source>
        <dbReference type="Proteomes" id="UP000683925"/>
    </source>
</evidence>
<dbReference type="AlphaFoldDB" id="A0A8S1WT56"/>
<evidence type="ECO:0000313" key="2">
    <source>
        <dbReference type="EMBL" id="CAD8188896.1"/>
    </source>
</evidence>
<gene>
    <name evidence="2" type="ORF">POCTA_138.1.T0930224</name>
</gene>
<accession>A0A8S1WT56</accession>
<comment type="caution">
    <text evidence="2">The sequence shown here is derived from an EMBL/GenBank/DDBJ whole genome shotgun (WGS) entry which is preliminary data.</text>
</comment>
<dbReference type="OrthoDB" id="325782at2759"/>
<sequence length="473" mass="56128">MHHVYHHIMHHILESVSYAHWKIAYIVLNSNAIILILTLVLNLKIQLKITLRHRLVVCCVKQTITLISNLEYVQKMLHQSRIVQYLLLNQQMRKYVQHLPQIISRCQERLIVAICQQPIVKSVFLITIRSQPAQHVNLVIYYLVESAMKVKNKVPPIKLNSENPINQIHAEVFVKLASSHWESIIVKNAIYQKESYRQMTQITCVNIVLHFVNIAYDEILQNQKQIQNGTISFTHILFIQIYKELFVPFQDPFINCDPYLKTTQYCFDGDCNNELTYEFIEDNCFFDRFPQNLDNLIFQTEYLNSIGVVSMTIIIRIKIEDEYCSLLPSIRISASLKFDVFTLQIIHFKLLATYPFYLQLQNSFYIEDFDSFTMIDYGIVFTHFNMQDLNISNSYNEVNFTLINITIKDSITENVQSLFKTKNFGYVELQYNYNQQQLYQFFALQFQRIQLNWEYQNQLITFIQLQFYQLSIV</sequence>
<reference evidence="2" key="1">
    <citation type="submission" date="2021-01" db="EMBL/GenBank/DDBJ databases">
        <authorList>
            <consortium name="Genoscope - CEA"/>
            <person name="William W."/>
        </authorList>
    </citation>
    <scope>NUCLEOTIDE SEQUENCE</scope>
</reference>
<keyword evidence="1" id="KW-0812">Transmembrane</keyword>
<dbReference type="EMBL" id="CAJJDP010000092">
    <property type="protein sequence ID" value="CAD8188896.1"/>
    <property type="molecule type" value="Genomic_DNA"/>
</dbReference>
<dbReference type="Proteomes" id="UP000683925">
    <property type="component" value="Unassembled WGS sequence"/>
</dbReference>
<keyword evidence="1" id="KW-1133">Transmembrane helix</keyword>
<organism evidence="2 3">
    <name type="scientific">Paramecium octaurelia</name>
    <dbReference type="NCBI Taxonomy" id="43137"/>
    <lineage>
        <taxon>Eukaryota</taxon>
        <taxon>Sar</taxon>
        <taxon>Alveolata</taxon>
        <taxon>Ciliophora</taxon>
        <taxon>Intramacronucleata</taxon>
        <taxon>Oligohymenophorea</taxon>
        <taxon>Peniculida</taxon>
        <taxon>Parameciidae</taxon>
        <taxon>Paramecium</taxon>
    </lineage>
</organism>
<keyword evidence="3" id="KW-1185">Reference proteome</keyword>
<evidence type="ECO:0008006" key="4">
    <source>
        <dbReference type="Google" id="ProtNLM"/>
    </source>
</evidence>
<keyword evidence="1" id="KW-0472">Membrane</keyword>